<sequence length="70" mass="7699">MPNSAPILRYRVETSRTFPGMKSVVDIFSGLPGKIGPLVNDCMSGGEAESMAATMNAKDLEERRRALRDR</sequence>
<name>A0ABT9PW55_9HYPH</name>
<protein>
    <submittedName>
        <fullName evidence="1">Uncharacterized protein</fullName>
    </submittedName>
</protein>
<proteinExistence type="predicted"/>
<evidence type="ECO:0000313" key="2">
    <source>
        <dbReference type="Proteomes" id="UP001241472"/>
    </source>
</evidence>
<evidence type="ECO:0000313" key="1">
    <source>
        <dbReference type="EMBL" id="MDP9838741.1"/>
    </source>
</evidence>
<organism evidence="1 2">
    <name type="scientific">Neorhizobium huautlense</name>
    <dbReference type="NCBI Taxonomy" id="67774"/>
    <lineage>
        <taxon>Bacteria</taxon>
        <taxon>Pseudomonadati</taxon>
        <taxon>Pseudomonadota</taxon>
        <taxon>Alphaproteobacteria</taxon>
        <taxon>Hyphomicrobiales</taxon>
        <taxon>Rhizobiaceae</taxon>
        <taxon>Rhizobium/Agrobacterium group</taxon>
        <taxon>Neorhizobium</taxon>
    </lineage>
</organism>
<reference evidence="1 2" key="1">
    <citation type="submission" date="2023-07" db="EMBL/GenBank/DDBJ databases">
        <title>Sorghum-associated microbial communities from plants grown in Nebraska, USA.</title>
        <authorList>
            <person name="Schachtman D."/>
        </authorList>
    </citation>
    <scope>NUCLEOTIDE SEQUENCE [LARGE SCALE GENOMIC DNA]</scope>
    <source>
        <strain evidence="1 2">DS1307</strain>
    </source>
</reference>
<comment type="caution">
    <text evidence="1">The sequence shown here is derived from an EMBL/GenBank/DDBJ whole genome shotgun (WGS) entry which is preliminary data.</text>
</comment>
<dbReference type="Proteomes" id="UP001241472">
    <property type="component" value="Unassembled WGS sequence"/>
</dbReference>
<accession>A0ABT9PW55</accession>
<gene>
    <name evidence="1" type="ORF">J2T09_003513</name>
</gene>
<dbReference type="EMBL" id="JAUSRF010000011">
    <property type="protein sequence ID" value="MDP9838741.1"/>
    <property type="molecule type" value="Genomic_DNA"/>
</dbReference>
<keyword evidence="2" id="KW-1185">Reference proteome</keyword>